<dbReference type="InterPro" id="IPR046392">
    <property type="entry name" value="PRIMASE_T4"/>
</dbReference>
<proteinExistence type="inferred from homology"/>
<organism evidence="1 2">
    <name type="scientific">Synechococcus phage ACG-2014f</name>
    <dbReference type="NCBI Taxonomy" id="1493511"/>
    <lineage>
        <taxon>Viruses</taxon>
        <taxon>Duplodnaviria</taxon>
        <taxon>Heunggongvirae</taxon>
        <taxon>Uroviricota</taxon>
        <taxon>Caudoviricetes</taxon>
        <taxon>Pantevenvirales</taxon>
        <taxon>Kyanoviridae</taxon>
        <taxon>Atlauavirus</taxon>
        <taxon>Atlauavirus tusconc8</taxon>
    </lineage>
</organism>
<gene>
    <name evidence="1" type="ORF">Syn7803C6_198</name>
</gene>
<reference evidence="1 2" key="1">
    <citation type="submission" date="2013-12" db="EMBL/GenBank/DDBJ databases">
        <title>Ecological redundancy of diverse viral populations within a natural community.</title>
        <authorList>
            <person name="Gregory A.C."/>
            <person name="LaButti K."/>
            <person name="Copeland A."/>
            <person name="Woyke T."/>
            <person name="Sullivan M.B."/>
        </authorList>
    </citation>
    <scope>NUCLEOTIDE SEQUENCE [LARGE SCALE GENOMIC DNA]</scope>
    <source>
        <strain evidence="1">Syn7803C6</strain>
    </source>
</reference>
<evidence type="ECO:0000313" key="2">
    <source>
        <dbReference type="Proteomes" id="UP000185317"/>
    </source>
</evidence>
<dbReference type="HAMAP" id="MF_04157">
    <property type="entry name" value="PRIMASE_T4"/>
    <property type="match status" value="1"/>
</dbReference>
<dbReference type="EMBL" id="KJ019045">
    <property type="protein sequence ID" value="AIX18497.1"/>
    <property type="molecule type" value="Genomic_DNA"/>
</dbReference>
<protein>
    <submittedName>
        <fullName evidence="1">DNA primase subunit</fullName>
    </submittedName>
</protein>
<name>A0A0E3EWN9_9CAUD</name>
<sequence length="326" mass="37644">MDFVDSKFISLVSSRLEKFKQKKSDLYNCRCPICGDSSRNRTKARGYIYAVKQNTNYKCHNCGVSMSFSNFIKEIDPVLHKQYVFEKFKGKNSTPIKNTKSVLDKFSYEPKFKKKTKIDLPSAFDVKLSKEYLDNRKITSGEFYYTDNFKEFVNVIKPRTFDDERGGPRIVIPLYDRDGVLFGLQGRSLLPSKVKYITIILDEDQPKVYGLEKIDPTQRVYLVEGPFDSTFINNSLAMCGADVVLDTLGLQELVYVYDNEPRNREICNRINKVIDQGKKVVIFPTNIEQKDINDMILAGHDIMTVLGSNVYQGLTAKIKYNEWKRL</sequence>
<accession>A0A0E3EWN9</accession>
<dbReference type="Proteomes" id="UP000185317">
    <property type="component" value="Segment"/>
</dbReference>
<evidence type="ECO:0000313" key="1">
    <source>
        <dbReference type="EMBL" id="AIX18497.1"/>
    </source>
</evidence>
<dbReference type="SUPFAM" id="SSF56731">
    <property type="entry name" value="DNA primase core"/>
    <property type="match status" value="1"/>
</dbReference>